<evidence type="ECO:0000313" key="2">
    <source>
        <dbReference type="Proteomes" id="UP000436822"/>
    </source>
</evidence>
<accession>A0A6N6JKX0</accession>
<protein>
    <submittedName>
        <fullName evidence="1">Uncharacterized protein</fullName>
    </submittedName>
</protein>
<organism evidence="1 2">
    <name type="scientific">Litoreibacter roseus</name>
    <dbReference type="NCBI Taxonomy" id="2601869"/>
    <lineage>
        <taxon>Bacteria</taxon>
        <taxon>Pseudomonadati</taxon>
        <taxon>Pseudomonadota</taxon>
        <taxon>Alphaproteobacteria</taxon>
        <taxon>Rhodobacterales</taxon>
        <taxon>Roseobacteraceae</taxon>
        <taxon>Litoreibacter</taxon>
    </lineage>
</organism>
<gene>
    <name evidence="1" type="ORF">KIN_31430</name>
</gene>
<name>A0A6N6JKX0_9RHOB</name>
<keyword evidence="2" id="KW-1185">Reference proteome</keyword>
<comment type="caution">
    <text evidence="1">The sequence shown here is derived from an EMBL/GenBank/DDBJ whole genome shotgun (WGS) entry which is preliminary data.</text>
</comment>
<reference evidence="1 2" key="1">
    <citation type="submission" date="2019-12" db="EMBL/GenBank/DDBJ databases">
        <title>Litoreibacter badius sp. nov., a novel bacteriochlorophyll a-containing bacterium in the genus Litoreibacter.</title>
        <authorList>
            <person name="Kanamuro M."/>
            <person name="Takabe Y."/>
            <person name="Mori K."/>
            <person name="Takaichi S."/>
            <person name="Hanada S."/>
        </authorList>
    </citation>
    <scope>NUCLEOTIDE SEQUENCE [LARGE SCALE GENOMIC DNA]</scope>
    <source>
        <strain evidence="1 2">K6</strain>
    </source>
</reference>
<evidence type="ECO:0000313" key="1">
    <source>
        <dbReference type="EMBL" id="GFE66069.1"/>
    </source>
</evidence>
<sequence>MSWGKGPYGTFPHPSPKKTGAEFAMKHLINRWKIVLAAGAVAALAVAAQAMAQPSNLRGTVNFEGGAKIPEGQIAIYIDDPAIPDTTPKHSVTSTLIKSDGGEQAIVFSVPLPESSAASPTLQIIARLEREDGWLLARGSAQVEKGSSVTITLNTAMY</sequence>
<dbReference type="AlphaFoldDB" id="A0A6N6JKX0"/>
<proteinExistence type="predicted"/>
<dbReference type="EMBL" id="BLJE01000003">
    <property type="protein sequence ID" value="GFE66069.1"/>
    <property type="molecule type" value="Genomic_DNA"/>
</dbReference>
<dbReference type="Proteomes" id="UP000436822">
    <property type="component" value="Unassembled WGS sequence"/>
</dbReference>